<dbReference type="OrthoDB" id="6197742at2"/>
<evidence type="ECO:0000313" key="3">
    <source>
        <dbReference type="Proteomes" id="UP000246569"/>
    </source>
</evidence>
<organism evidence="2 3">
    <name type="scientific">Plasticicumulans acidivorans</name>
    <dbReference type="NCBI Taxonomy" id="886464"/>
    <lineage>
        <taxon>Bacteria</taxon>
        <taxon>Pseudomonadati</taxon>
        <taxon>Pseudomonadota</taxon>
        <taxon>Gammaproteobacteria</taxon>
        <taxon>Candidatus Competibacteraceae</taxon>
        <taxon>Plasticicumulans</taxon>
    </lineage>
</organism>
<dbReference type="Proteomes" id="UP000246569">
    <property type="component" value="Unassembled WGS sequence"/>
</dbReference>
<dbReference type="RefSeq" id="WP_110016755.1">
    <property type="nucleotide sequence ID" value="NZ_QGTJ01000001.1"/>
</dbReference>
<proteinExistence type="predicted"/>
<dbReference type="NCBIfam" id="TIGR02809">
    <property type="entry name" value="phasin_3"/>
    <property type="match status" value="1"/>
</dbReference>
<evidence type="ECO:0000259" key="1">
    <source>
        <dbReference type="Pfam" id="PF09361"/>
    </source>
</evidence>
<protein>
    <submittedName>
        <fullName evidence="2">Phasin family protein</fullName>
    </submittedName>
</protein>
<evidence type="ECO:0000313" key="2">
    <source>
        <dbReference type="EMBL" id="PWV65761.1"/>
    </source>
</evidence>
<dbReference type="InterPro" id="IPR014176">
    <property type="entry name" value="Phasin_subfam-3"/>
</dbReference>
<dbReference type="AlphaFoldDB" id="A0A317MZL0"/>
<dbReference type="Pfam" id="PF09361">
    <property type="entry name" value="Phasin_2"/>
    <property type="match status" value="1"/>
</dbReference>
<keyword evidence="3" id="KW-1185">Reference proteome</keyword>
<dbReference type="InterPro" id="IPR018968">
    <property type="entry name" value="Phasin"/>
</dbReference>
<gene>
    <name evidence="2" type="ORF">C7443_101246</name>
</gene>
<reference evidence="2 3" key="1">
    <citation type="submission" date="2018-05" db="EMBL/GenBank/DDBJ databases">
        <title>Genomic Encyclopedia of Type Strains, Phase IV (KMG-IV): sequencing the most valuable type-strain genomes for metagenomic binning, comparative biology and taxonomic classification.</title>
        <authorList>
            <person name="Goeker M."/>
        </authorList>
    </citation>
    <scope>NUCLEOTIDE SEQUENCE [LARGE SCALE GENOMIC DNA]</scope>
    <source>
        <strain evidence="2 3">DSM 23606</strain>
    </source>
</reference>
<comment type="caution">
    <text evidence="2">The sequence shown here is derived from an EMBL/GenBank/DDBJ whole genome shotgun (WGS) entry which is preliminary data.</text>
</comment>
<sequence length="120" mass="13126">MNEQFEKIFAQTTTFTAPMLKASKLAIAGLEKLVAFELATLQSYSDLTIARLKAATEISDVKGLQDFYTTQIEVLSTVRQKMMDDAKALTDIGSGVKAEFDKLAEETAAELPKVFTLKAA</sequence>
<dbReference type="EMBL" id="QGTJ01000001">
    <property type="protein sequence ID" value="PWV65761.1"/>
    <property type="molecule type" value="Genomic_DNA"/>
</dbReference>
<feature type="domain" description="Phasin" evidence="1">
    <location>
        <begin position="6"/>
        <end position="106"/>
    </location>
</feature>
<name>A0A317MZL0_9GAMM</name>
<accession>A0A317MZL0</accession>